<dbReference type="InterPro" id="IPR020483">
    <property type="entry name" value="Uncharacterised_YgbA"/>
</dbReference>
<dbReference type="Pfam" id="PF11756">
    <property type="entry name" value="YgbA_NO"/>
    <property type="match status" value="1"/>
</dbReference>
<proteinExistence type="predicted"/>
<dbReference type="EMBL" id="VJVV01000003">
    <property type="protein sequence ID" value="TRO82694.1"/>
    <property type="molecule type" value="Genomic_DNA"/>
</dbReference>
<name>A0A550JHM2_9BACT</name>
<organism evidence="1 2">
    <name type="scientific">Trichloromonas acetexigens</name>
    <dbReference type="NCBI Taxonomy" id="38815"/>
    <lineage>
        <taxon>Bacteria</taxon>
        <taxon>Pseudomonadati</taxon>
        <taxon>Thermodesulfobacteriota</taxon>
        <taxon>Desulfuromonadia</taxon>
        <taxon>Desulfuromonadales</taxon>
        <taxon>Trichloromonadaceae</taxon>
        <taxon>Trichloromonas</taxon>
    </lineage>
</organism>
<reference evidence="1 2" key="1">
    <citation type="submission" date="2019-07" db="EMBL/GenBank/DDBJ databases">
        <title>Insights of Desulfuromonas acetexigens electromicrobiology.</title>
        <authorList>
            <person name="Katuri K."/>
            <person name="Sapireddy V."/>
            <person name="Shaw D.R."/>
            <person name="Saikaly P."/>
        </authorList>
    </citation>
    <scope>NUCLEOTIDE SEQUENCE [LARGE SCALE GENOMIC DNA]</scope>
    <source>
        <strain evidence="1 2">2873</strain>
    </source>
</reference>
<comment type="caution">
    <text evidence="1">The sequence shown here is derived from an EMBL/GenBank/DDBJ whole genome shotgun (WGS) entry which is preliminary data.</text>
</comment>
<dbReference type="Proteomes" id="UP000317155">
    <property type="component" value="Unassembled WGS sequence"/>
</dbReference>
<accession>A0A550JHM2</accession>
<gene>
    <name evidence="1" type="ORF">FL622_05785</name>
</gene>
<dbReference type="AlphaFoldDB" id="A0A550JHM2"/>
<evidence type="ECO:0000313" key="1">
    <source>
        <dbReference type="EMBL" id="TRO82694.1"/>
    </source>
</evidence>
<evidence type="ECO:0000313" key="2">
    <source>
        <dbReference type="Proteomes" id="UP000317155"/>
    </source>
</evidence>
<dbReference type="NCBIfam" id="NF007714">
    <property type="entry name" value="PRK10410.1-2"/>
    <property type="match status" value="1"/>
</dbReference>
<keyword evidence="2" id="KW-1185">Reference proteome</keyword>
<dbReference type="RefSeq" id="WP_092056921.1">
    <property type="nucleotide sequence ID" value="NZ_FOJJ01000023.1"/>
</dbReference>
<protein>
    <submittedName>
        <fullName evidence="1">Nitrous oxide-stimulated promoter family protein</fullName>
    </submittedName>
</protein>
<dbReference type="OrthoDB" id="5344095at2"/>
<sequence>MAKGKEQTGGLTAKEIKDLRVLAQFTSVYCRVHHREKKAPLEDPRPELAPLRLENYPLCAECRDFLAYAIERRVRCPLEPKPVCKHCPVHCYKPGHREKVREIMRFSGKYLILRGRLDLLWHYFF</sequence>